<dbReference type="CDD" id="cd03408">
    <property type="entry name" value="SPFH_like_u1"/>
    <property type="match status" value="1"/>
</dbReference>
<accession>A0A381ZHK9</accession>
<evidence type="ECO:0000313" key="2">
    <source>
        <dbReference type="EMBL" id="SVA88746.1"/>
    </source>
</evidence>
<dbReference type="PANTHER" id="PTHR37826:SF2">
    <property type="entry name" value="ZINC-RIBBON DOMAIN-CONTAINING PROTEIN"/>
    <property type="match status" value="1"/>
</dbReference>
<evidence type="ECO:0000259" key="1">
    <source>
        <dbReference type="Pfam" id="PF13421"/>
    </source>
</evidence>
<gene>
    <name evidence="2" type="ORF">METZ01_LOCUS141600</name>
</gene>
<organism evidence="2">
    <name type="scientific">marine metagenome</name>
    <dbReference type="NCBI Taxonomy" id="408172"/>
    <lineage>
        <taxon>unclassified sequences</taxon>
        <taxon>metagenomes</taxon>
        <taxon>ecological metagenomes</taxon>
    </lineage>
</organism>
<dbReference type="AlphaFoldDB" id="A0A381ZHK9"/>
<dbReference type="EMBL" id="UINC01021355">
    <property type="protein sequence ID" value="SVA88746.1"/>
    <property type="molecule type" value="Genomic_DNA"/>
</dbReference>
<reference evidence="2" key="1">
    <citation type="submission" date="2018-05" db="EMBL/GenBank/DDBJ databases">
        <authorList>
            <person name="Lanie J.A."/>
            <person name="Ng W.-L."/>
            <person name="Kazmierczak K.M."/>
            <person name="Andrzejewski T.M."/>
            <person name="Davidsen T.M."/>
            <person name="Wayne K.J."/>
            <person name="Tettelin H."/>
            <person name="Glass J.I."/>
            <person name="Rusch D."/>
            <person name="Podicherti R."/>
            <person name="Tsui H.-C.T."/>
            <person name="Winkler M.E."/>
        </authorList>
    </citation>
    <scope>NUCLEOTIDE SEQUENCE</scope>
</reference>
<sequence length="177" mass="19965">MGWLSGQFIDIIEWLDDGQDTMVYRFERHNNEIKNGAKLVVRPGQAAVFVNEGGTGVADVFEPGTHELTTANLPILSTLMGWKHGFESPFKAEVYFFKTTKITDLKWGTRAPVTVECEGYGMFDLRANGSYVMQISDPQKFLKEKVGTDGNFEVDEISNDLREEILMNVSDRLGEME</sequence>
<dbReference type="InterPro" id="IPR033880">
    <property type="entry name" value="SPFH_YdjI"/>
</dbReference>
<dbReference type="Pfam" id="PF13421">
    <property type="entry name" value="Band_7_1"/>
    <property type="match status" value="1"/>
</dbReference>
<name>A0A381ZHK9_9ZZZZ</name>
<feature type="non-terminal residue" evidence="2">
    <location>
        <position position="177"/>
    </location>
</feature>
<feature type="domain" description="SPFH" evidence="1">
    <location>
        <begin position="23"/>
        <end position="176"/>
    </location>
</feature>
<protein>
    <recommendedName>
        <fullName evidence="1">SPFH domain-containing protein</fullName>
    </recommendedName>
</protein>
<dbReference type="PANTHER" id="PTHR37826">
    <property type="entry name" value="FLOTILLIN BAND_7_5 DOMAIN PROTEIN"/>
    <property type="match status" value="1"/>
</dbReference>
<proteinExistence type="predicted"/>